<dbReference type="AlphaFoldDB" id="A0A8J3DKL7"/>
<dbReference type="Gene3D" id="3.20.20.70">
    <property type="entry name" value="Aldolase class I"/>
    <property type="match status" value="1"/>
</dbReference>
<evidence type="ECO:0000313" key="4">
    <source>
        <dbReference type="EMBL" id="GHC76785.1"/>
    </source>
</evidence>
<comment type="caution">
    <text evidence="4">The sequence shown here is derived from an EMBL/GenBank/DDBJ whole genome shotgun (WGS) entry which is preliminary data.</text>
</comment>
<protein>
    <submittedName>
        <fullName evidence="4">Thiamine phosphate synthase</fullName>
    </submittedName>
</protein>
<sequence>MESENSIDRCRVVLIAPTDLADDAGVAAVKNALSGGDVACVILPAGERGEEAFQDYAEKLVPVVQDAGAALMLESETRIVSRVKADGVHLGPKVADLADVTDRVEGRMMIGAGGRLTRDEALALGELRPDYVFLGLFGKDTTPEPYERNLTLARWWAEMVEVPLVVQGGNAVASVVAVAEAGADFVALASAVFAEGLEPKVQVAMANALLDEKAPRFEGFSGKK</sequence>
<reference evidence="4" key="2">
    <citation type="submission" date="2020-09" db="EMBL/GenBank/DDBJ databases">
        <authorList>
            <person name="Sun Q."/>
            <person name="Kim S."/>
        </authorList>
    </citation>
    <scope>NUCLEOTIDE SEQUENCE</scope>
    <source>
        <strain evidence="4">KCTC 42097</strain>
    </source>
</reference>
<comment type="pathway">
    <text evidence="1">Cofactor biosynthesis; thiamine diphosphate biosynthesis.</text>
</comment>
<evidence type="ECO:0000313" key="5">
    <source>
        <dbReference type="Proteomes" id="UP000641137"/>
    </source>
</evidence>
<dbReference type="Proteomes" id="UP000641137">
    <property type="component" value="Unassembled WGS sequence"/>
</dbReference>
<organism evidence="4 5">
    <name type="scientific">Limoniibacter endophyticus</name>
    <dbReference type="NCBI Taxonomy" id="1565040"/>
    <lineage>
        <taxon>Bacteria</taxon>
        <taxon>Pseudomonadati</taxon>
        <taxon>Pseudomonadota</taxon>
        <taxon>Alphaproteobacteria</taxon>
        <taxon>Hyphomicrobiales</taxon>
        <taxon>Bartonellaceae</taxon>
        <taxon>Limoniibacter</taxon>
    </lineage>
</organism>
<reference evidence="4" key="1">
    <citation type="journal article" date="2014" name="Int. J. Syst. Evol. Microbiol.">
        <title>Complete genome sequence of Corynebacterium casei LMG S-19264T (=DSM 44701T), isolated from a smear-ripened cheese.</title>
        <authorList>
            <consortium name="US DOE Joint Genome Institute (JGI-PGF)"/>
            <person name="Walter F."/>
            <person name="Albersmeier A."/>
            <person name="Kalinowski J."/>
            <person name="Ruckert C."/>
        </authorList>
    </citation>
    <scope>NUCLEOTIDE SEQUENCE</scope>
    <source>
        <strain evidence="4">KCTC 42097</strain>
    </source>
</reference>
<name>A0A8J3DKL7_9HYPH</name>
<accession>A0A8J3DKL7</accession>
<evidence type="ECO:0000259" key="3">
    <source>
        <dbReference type="Pfam" id="PF02581"/>
    </source>
</evidence>
<dbReference type="SUPFAM" id="SSF51391">
    <property type="entry name" value="Thiamin phosphate synthase"/>
    <property type="match status" value="1"/>
</dbReference>
<dbReference type="CDD" id="cd00564">
    <property type="entry name" value="TMP_TenI"/>
    <property type="match status" value="1"/>
</dbReference>
<evidence type="ECO:0000256" key="1">
    <source>
        <dbReference type="ARBA" id="ARBA00004948"/>
    </source>
</evidence>
<dbReference type="RefSeq" id="WP_189491327.1">
    <property type="nucleotide sequence ID" value="NZ_BMZO01000009.1"/>
</dbReference>
<keyword evidence="2" id="KW-0784">Thiamine biosynthesis</keyword>
<gene>
    <name evidence="4" type="ORF">GCM10010136_27800</name>
</gene>
<proteinExistence type="predicted"/>
<dbReference type="NCBIfam" id="NF005080">
    <property type="entry name" value="PRK06512.1"/>
    <property type="match status" value="1"/>
</dbReference>
<feature type="domain" description="Thiamine phosphate synthase/TenI" evidence="3">
    <location>
        <begin position="13"/>
        <end position="192"/>
    </location>
</feature>
<dbReference type="GO" id="GO:0005737">
    <property type="term" value="C:cytoplasm"/>
    <property type="evidence" value="ECO:0007669"/>
    <property type="project" value="TreeGrafter"/>
</dbReference>
<dbReference type="PANTHER" id="PTHR20857">
    <property type="entry name" value="THIAMINE-PHOSPHATE PYROPHOSPHORYLASE"/>
    <property type="match status" value="1"/>
</dbReference>
<dbReference type="InterPro" id="IPR036206">
    <property type="entry name" value="ThiamineP_synth_sf"/>
</dbReference>
<dbReference type="EMBL" id="BMZO01000009">
    <property type="protein sequence ID" value="GHC76785.1"/>
    <property type="molecule type" value="Genomic_DNA"/>
</dbReference>
<dbReference type="GO" id="GO:0004789">
    <property type="term" value="F:thiamine-phosphate diphosphorylase activity"/>
    <property type="evidence" value="ECO:0007669"/>
    <property type="project" value="TreeGrafter"/>
</dbReference>
<evidence type="ECO:0000256" key="2">
    <source>
        <dbReference type="ARBA" id="ARBA00022977"/>
    </source>
</evidence>
<dbReference type="PANTHER" id="PTHR20857:SF15">
    <property type="entry name" value="THIAMINE-PHOSPHATE SYNTHASE"/>
    <property type="match status" value="1"/>
</dbReference>
<dbReference type="InterPro" id="IPR022998">
    <property type="entry name" value="ThiamineP_synth_TenI"/>
</dbReference>
<dbReference type="GO" id="GO:0009228">
    <property type="term" value="P:thiamine biosynthetic process"/>
    <property type="evidence" value="ECO:0007669"/>
    <property type="project" value="UniProtKB-KW"/>
</dbReference>
<keyword evidence="5" id="KW-1185">Reference proteome</keyword>
<dbReference type="InterPro" id="IPR013785">
    <property type="entry name" value="Aldolase_TIM"/>
</dbReference>
<dbReference type="Pfam" id="PF02581">
    <property type="entry name" value="TMP-TENI"/>
    <property type="match status" value="1"/>
</dbReference>